<protein>
    <submittedName>
        <fullName evidence="2">Uncharacterized protein</fullName>
    </submittedName>
</protein>
<feature type="region of interest" description="Disordered" evidence="1">
    <location>
        <begin position="1"/>
        <end position="44"/>
    </location>
</feature>
<organism evidence="2">
    <name type="scientific">Tetraselmis sp. GSL018</name>
    <dbReference type="NCBI Taxonomy" id="582737"/>
    <lineage>
        <taxon>Eukaryota</taxon>
        <taxon>Viridiplantae</taxon>
        <taxon>Chlorophyta</taxon>
        <taxon>core chlorophytes</taxon>
        <taxon>Chlorodendrophyceae</taxon>
        <taxon>Chlorodendrales</taxon>
        <taxon>Chlorodendraceae</taxon>
        <taxon>Tetraselmis</taxon>
    </lineage>
</organism>
<evidence type="ECO:0000256" key="1">
    <source>
        <dbReference type="SAM" id="MobiDB-lite"/>
    </source>
</evidence>
<accession>A0A061SPW4</accession>
<gene>
    <name evidence="2" type="ORF">TSPGSL018_248</name>
</gene>
<proteinExistence type="predicted"/>
<dbReference type="AlphaFoldDB" id="A0A061SPW4"/>
<name>A0A061SPW4_9CHLO</name>
<reference evidence="2" key="1">
    <citation type="submission" date="2014-05" db="EMBL/GenBank/DDBJ databases">
        <title>The transcriptome of the halophilic microalga Tetraselmis sp. GSL018 isolated from the Great Salt Lake, Utah.</title>
        <authorList>
            <person name="Jinkerson R.E."/>
            <person name="D'Adamo S."/>
            <person name="Posewitz M.C."/>
        </authorList>
    </citation>
    <scope>NUCLEOTIDE SEQUENCE</scope>
    <source>
        <strain evidence="2">GSL018</strain>
    </source>
</reference>
<feature type="compositionally biased region" description="Polar residues" evidence="1">
    <location>
        <begin position="9"/>
        <end position="21"/>
    </location>
</feature>
<sequence>MPCGIRSSPDFNSDTKQSTQESRMKQESHIARSWGPFGPLSMQQ</sequence>
<evidence type="ECO:0000313" key="2">
    <source>
        <dbReference type="EMBL" id="JAC84741.1"/>
    </source>
</evidence>
<dbReference type="EMBL" id="GBEZ01000116">
    <property type="protein sequence ID" value="JAC84741.1"/>
    <property type="molecule type" value="Transcribed_RNA"/>
</dbReference>